<organism evidence="2 3">
    <name type="scientific">Merluccius polli</name>
    <name type="common">Benguela hake</name>
    <name type="synonym">Merluccius cadenati</name>
    <dbReference type="NCBI Taxonomy" id="89951"/>
    <lineage>
        <taxon>Eukaryota</taxon>
        <taxon>Metazoa</taxon>
        <taxon>Chordata</taxon>
        <taxon>Craniata</taxon>
        <taxon>Vertebrata</taxon>
        <taxon>Euteleostomi</taxon>
        <taxon>Actinopterygii</taxon>
        <taxon>Neopterygii</taxon>
        <taxon>Teleostei</taxon>
        <taxon>Neoteleostei</taxon>
        <taxon>Acanthomorphata</taxon>
        <taxon>Zeiogadaria</taxon>
        <taxon>Gadariae</taxon>
        <taxon>Gadiformes</taxon>
        <taxon>Gadoidei</taxon>
        <taxon>Merlucciidae</taxon>
        <taxon>Merluccius</taxon>
    </lineage>
</organism>
<dbReference type="AlphaFoldDB" id="A0AA47LYX4"/>
<gene>
    <name evidence="2" type="ORF">N1851_035256</name>
</gene>
<reference evidence="2" key="1">
    <citation type="journal article" date="2023" name="Front. Mar. Sci.">
        <title>A new Merluccius polli reference genome to investigate the effects of global change in West African waters.</title>
        <authorList>
            <person name="Mateo J.L."/>
            <person name="Blanco-Fernandez C."/>
            <person name="Garcia-Vazquez E."/>
            <person name="Machado-Schiaffino G."/>
        </authorList>
    </citation>
    <scope>NUCLEOTIDE SEQUENCE</scope>
    <source>
        <strain evidence="2">C29</strain>
        <tissue evidence="2">Fin</tissue>
    </source>
</reference>
<evidence type="ECO:0000313" key="2">
    <source>
        <dbReference type="EMBL" id="KAK0130517.1"/>
    </source>
</evidence>
<sequence length="150" mass="16611">MHATVEAQERILVGHHRFALYNIRRIRPFLMREAAQLLVQALLISRLDYCNSLLAGRPASVIRPLQRIQNAAARLVFNLPKVSSSDLLARSSHPIQDNGTDLQGCQRHCPNLPPTPSISQTPRPSLSPPLNYLGRPAGTAIAKSKQRSHS</sequence>
<dbReference type="Proteomes" id="UP001174136">
    <property type="component" value="Unassembled WGS sequence"/>
</dbReference>
<keyword evidence="3" id="KW-1185">Reference proteome</keyword>
<name>A0AA47LYX4_MERPO</name>
<proteinExistence type="predicted"/>
<feature type="region of interest" description="Disordered" evidence="1">
    <location>
        <begin position="91"/>
        <end position="150"/>
    </location>
</feature>
<accession>A0AA47LYX4</accession>
<evidence type="ECO:0000256" key="1">
    <source>
        <dbReference type="SAM" id="MobiDB-lite"/>
    </source>
</evidence>
<feature type="compositionally biased region" description="Polar residues" evidence="1">
    <location>
        <begin position="93"/>
        <end position="103"/>
    </location>
</feature>
<protein>
    <submittedName>
        <fullName evidence="2">Uncharacterized protein</fullName>
    </submittedName>
</protein>
<evidence type="ECO:0000313" key="3">
    <source>
        <dbReference type="Proteomes" id="UP001174136"/>
    </source>
</evidence>
<comment type="caution">
    <text evidence="2">The sequence shown here is derived from an EMBL/GenBank/DDBJ whole genome shotgun (WGS) entry which is preliminary data.</text>
</comment>
<dbReference type="EMBL" id="JAOPHQ010006811">
    <property type="protein sequence ID" value="KAK0130517.1"/>
    <property type="molecule type" value="Genomic_DNA"/>
</dbReference>